<evidence type="ECO:0000256" key="4">
    <source>
        <dbReference type="ARBA" id="ARBA00022737"/>
    </source>
</evidence>
<evidence type="ECO:0000256" key="11">
    <source>
        <dbReference type="SAM" id="SignalP"/>
    </source>
</evidence>
<keyword evidence="6 10" id="KW-1133">Transmembrane helix</keyword>
<dbReference type="OrthoDB" id="6250271at2759"/>
<dbReference type="SUPFAM" id="SSF49313">
    <property type="entry name" value="Cadherin-like"/>
    <property type="match status" value="5"/>
</dbReference>
<dbReference type="GO" id="GO:0045296">
    <property type="term" value="F:cadherin binding"/>
    <property type="evidence" value="ECO:0007669"/>
    <property type="project" value="TreeGrafter"/>
</dbReference>
<feature type="compositionally biased region" description="Polar residues" evidence="9">
    <location>
        <begin position="683"/>
        <end position="693"/>
    </location>
</feature>
<evidence type="ECO:0000256" key="1">
    <source>
        <dbReference type="ARBA" id="ARBA00004167"/>
    </source>
</evidence>
<dbReference type="GO" id="GO:0016339">
    <property type="term" value="P:calcium-dependent cell-cell adhesion via plasma membrane cell adhesion molecules"/>
    <property type="evidence" value="ECO:0007669"/>
    <property type="project" value="TreeGrafter"/>
</dbReference>
<gene>
    <name evidence="13" type="ORF">DGAL_LOCUS14023</name>
</gene>
<evidence type="ECO:0000256" key="3">
    <source>
        <dbReference type="ARBA" id="ARBA00022729"/>
    </source>
</evidence>
<dbReference type="CDD" id="cd11304">
    <property type="entry name" value="Cadherin_repeat"/>
    <property type="match status" value="5"/>
</dbReference>
<dbReference type="Pfam" id="PF00028">
    <property type="entry name" value="Cadherin"/>
    <property type="match status" value="2"/>
</dbReference>
<feature type="region of interest" description="Disordered" evidence="9">
    <location>
        <begin position="660"/>
        <end position="736"/>
    </location>
</feature>
<dbReference type="InterPro" id="IPR015919">
    <property type="entry name" value="Cadherin-like_sf"/>
</dbReference>
<reference evidence="13" key="1">
    <citation type="submission" date="2021-11" db="EMBL/GenBank/DDBJ databases">
        <authorList>
            <person name="Schell T."/>
        </authorList>
    </citation>
    <scope>NUCLEOTIDE SEQUENCE</scope>
    <source>
        <strain evidence="13">M5</strain>
    </source>
</reference>
<dbReference type="GO" id="GO:0016342">
    <property type="term" value="C:catenin complex"/>
    <property type="evidence" value="ECO:0007669"/>
    <property type="project" value="TreeGrafter"/>
</dbReference>
<feature type="domain" description="Cadherin" evidence="12">
    <location>
        <begin position="145"/>
        <end position="252"/>
    </location>
</feature>
<dbReference type="InterPro" id="IPR002126">
    <property type="entry name" value="Cadherin-like_dom"/>
</dbReference>
<dbReference type="GO" id="GO:0005912">
    <property type="term" value="C:adherens junction"/>
    <property type="evidence" value="ECO:0007669"/>
    <property type="project" value="TreeGrafter"/>
</dbReference>
<feature type="domain" description="Cadherin" evidence="12">
    <location>
        <begin position="46"/>
        <end position="144"/>
    </location>
</feature>
<feature type="domain" description="Cadherin" evidence="12">
    <location>
        <begin position="253"/>
        <end position="361"/>
    </location>
</feature>
<dbReference type="PANTHER" id="PTHR24027:SF422">
    <property type="entry name" value="CADHERIN DOMAIN-CONTAINING PROTEIN"/>
    <property type="match status" value="1"/>
</dbReference>
<dbReference type="GO" id="GO:0008013">
    <property type="term" value="F:beta-catenin binding"/>
    <property type="evidence" value="ECO:0007669"/>
    <property type="project" value="TreeGrafter"/>
</dbReference>
<evidence type="ECO:0000313" key="13">
    <source>
        <dbReference type="EMBL" id="CAH0110456.1"/>
    </source>
</evidence>
<feature type="compositionally biased region" description="Low complexity" evidence="9">
    <location>
        <begin position="694"/>
        <end position="705"/>
    </location>
</feature>
<protein>
    <recommendedName>
        <fullName evidence="12">Cadherin domain-containing protein</fullName>
    </recommendedName>
</protein>
<sequence>MKTSSSPWIRSFTFLLFLLSSTPFKASAQDNRCFLIGGGSAETFFVSENATVGSVIGVLRIAGDPSADGDITMRLEASNETVVSIDTHTKNLTLIKALDKEGLTGPAQVMTRITCERRGPNAELSLTIPVNIRVTDANDNSPIFRNSTYFINISESTMVGSVVLQGIQALDADQPGPYSTVQYSILPGPYSDVLAFTSSLEGTLVLKKAVDYETLKHFKIAIRAQDQGQPPLYTDAVVSIEINDSDDQNPLFGQSRYWAHLPQPARKGTGLEIRPEPMRAVDQDAGINASIRYAWNAGGAEYQDFFLDPLNGSVSLNRNLEDNELVQPVILVVKAHQVDNLDRYALTTLTVSRSWSFSPQLQYLQRRYSVQVLENVPVDTIILAMAINKPIDQSIRFVMENHNGTEQAFSVDKTGEIKLERTLDYETQMTHQFIVWVTDGLTNDTATVEVTVLDVNDWDPRFELAEYEFIVKESALPVGSVIGHIQVDDGDAADRVTLQLKGSESRAFNVHDNGDVVFSDPSALNSTVVHLMVVARDSGIPPRQASVPVKINLPVDFLMMNGSGITLSTADGSGLLLIILGILLGILSLIISGLAVYLCQYKRKKTQPSPLTVVQPQPKVGVSGLYSGDTSTPITATLRRIPINPLARPSCRRVVPIQSPTLVPVQNSPPPPPMPPPTPPPRQQTASNSPHKISSSGGSNNNEESPMSQQQQHRTFLSSSQPTAWPTDASLPRRVKKLSWEDEFNVFF</sequence>
<evidence type="ECO:0000256" key="6">
    <source>
        <dbReference type="ARBA" id="ARBA00022989"/>
    </source>
</evidence>
<feature type="domain" description="Cadherin" evidence="12">
    <location>
        <begin position="364"/>
        <end position="462"/>
    </location>
</feature>
<dbReference type="Gene3D" id="2.60.40.60">
    <property type="entry name" value="Cadherins"/>
    <property type="match status" value="5"/>
</dbReference>
<dbReference type="GO" id="GO:0007156">
    <property type="term" value="P:homophilic cell adhesion via plasma membrane adhesion molecules"/>
    <property type="evidence" value="ECO:0007669"/>
    <property type="project" value="InterPro"/>
</dbReference>
<accession>A0A8J2RY66</accession>
<keyword evidence="4" id="KW-0677">Repeat</keyword>
<evidence type="ECO:0000259" key="12">
    <source>
        <dbReference type="PROSITE" id="PS50268"/>
    </source>
</evidence>
<evidence type="ECO:0000313" key="14">
    <source>
        <dbReference type="Proteomes" id="UP000789390"/>
    </source>
</evidence>
<dbReference type="GO" id="GO:0016477">
    <property type="term" value="P:cell migration"/>
    <property type="evidence" value="ECO:0007669"/>
    <property type="project" value="TreeGrafter"/>
</dbReference>
<dbReference type="Proteomes" id="UP000789390">
    <property type="component" value="Unassembled WGS sequence"/>
</dbReference>
<keyword evidence="3 11" id="KW-0732">Signal</keyword>
<dbReference type="InterPro" id="IPR020894">
    <property type="entry name" value="Cadherin_CS"/>
</dbReference>
<evidence type="ECO:0000256" key="10">
    <source>
        <dbReference type="SAM" id="Phobius"/>
    </source>
</evidence>
<dbReference type="GO" id="GO:0044331">
    <property type="term" value="P:cell-cell adhesion mediated by cadherin"/>
    <property type="evidence" value="ECO:0007669"/>
    <property type="project" value="TreeGrafter"/>
</dbReference>
<keyword evidence="5 8" id="KW-0106">Calcium</keyword>
<evidence type="ECO:0000256" key="7">
    <source>
        <dbReference type="ARBA" id="ARBA00023136"/>
    </source>
</evidence>
<dbReference type="GO" id="GO:0007043">
    <property type="term" value="P:cell-cell junction assembly"/>
    <property type="evidence" value="ECO:0007669"/>
    <property type="project" value="TreeGrafter"/>
</dbReference>
<feature type="transmembrane region" description="Helical" evidence="10">
    <location>
        <begin position="575"/>
        <end position="599"/>
    </location>
</feature>
<keyword evidence="7 10" id="KW-0472">Membrane</keyword>
<dbReference type="GO" id="GO:0005509">
    <property type="term" value="F:calcium ion binding"/>
    <property type="evidence" value="ECO:0007669"/>
    <property type="project" value="UniProtKB-UniRule"/>
</dbReference>
<feature type="compositionally biased region" description="Polar residues" evidence="9">
    <location>
        <begin position="706"/>
        <end position="724"/>
    </location>
</feature>
<comment type="subcellular location">
    <subcellularLocation>
        <location evidence="1">Membrane</location>
        <topology evidence="1">Single-pass membrane protein</topology>
    </subcellularLocation>
</comment>
<dbReference type="PROSITE" id="PS00232">
    <property type="entry name" value="CADHERIN_1"/>
    <property type="match status" value="1"/>
</dbReference>
<dbReference type="AlphaFoldDB" id="A0A8J2RY66"/>
<proteinExistence type="predicted"/>
<organism evidence="13 14">
    <name type="scientific">Daphnia galeata</name>
    <dbReference type="NCBI Taxonomy" id="27404"/>
    <lineage>
        <taxon>Eukaryota</taxon>
        <taxon>Metazoa</taxon>
        <taxon>Ecdysozoa</taxon>
        <taxon>Arthropoda</taxon>
        <taxon>Crustacea</taxon>
        <taxon>Branchiopoda</taxon>
        <taxon>Diplostraca</taxon>
        <taxon>Cladocera</taxon>
        <taxon>Anomopoda</taxon>
        <taxon>Daphniidae</taxon>
        <taxon>Daphnia</taxon>
    </lineage>
</organism>
<dbReference type="GO" id="GO:0034332">
    <property type="term" value="P:adherens junction organization"/>
    <property type="evidence" value="ECO:0007669"/>
    <property type="project" value="TreeGrafter"/>
</dbReference>
<dbReference type="PROSITE" id="PS50268">
    <property type="entry name" value="CADHERIN_2"/>
    <property type="match status" value="4"/>
</dbReference>
<feature type="signal peptide" evidence="11">
    <location>
        <begin position="1"/>
        <end position="28"/>
    </location>
</feature>
<dbReference type="InterPro" id="IPR039808">
    <property type="entry name" value="Cadherin"/>
</dbReference>
<feature type="compositionally biased region" description="Pro residues" evidence="9">
    <location>
        <begin position="667"/>
        <end position="682"/>
    </location>
</feature>
<comment type="caution">
    <text evidence="13">The sequence shown here is derived from an EMBL/GenBank/DDBJ whole genome shotgun (WGS) entry which is preliminary data.</text>
</comment>
<keyword evidence="14" id="KW-1185">Reference proteome</keyword>
<evidence type="ECO:0000256" key="2">
    <source>
        <dbReference type="ARBA" id="ARBA00022692"/>
    </source>
</evidence>
<evidence type="ECO:0000256" key="9">
    <source>
        <dbReference type="SAM" id="MobiDB-lite"/>
    </source>
</evidence>
<feature type="chain" id="PRO_5035268226" description="Cadherin domain-containing protein" evidence="11">
    <location>
        <begin position="29"/>
        <end position="748"/>
    </location>
</feature>
<dbReference type="PANTHER" id="PTHR24027">
    <property type="entry name" value="CADHERIN-23"/>
    <property type="match status" value="1"/>
</dbReference>
<name>A0A8J2RY66_9CRUS</name>
<dbReference type="FunFam" id="2.60.40.60:FF:000104">
    <property type="entry name" value="cadherin-23 isoform X1"/>
    <property type="match status" value="1"/>
</dbReference>
<dbReference type="SMART" id="SM00112">
    <property type="entry name" value="CA"/>
    <property type="match status" value="4"/>
</dbReference>
<evidence type="ECO:0000256" key="5">
    <source>
        <dbReference type="ARBA" id="ARBA00022837"/>
    </source>
</evidence>
<dbReference type="PRINTS" id="PR00205">
    <property type="entry name" value="CADHERIN"/>
</dbReference>
<dbReference type="GO" id="GO:0000902">
    <property type="term" value="P:cell morphogenesis"/>
    <property type="evidence" value="ECO:0007669"/>
    <property type="project" value="TreeGrafter"/>
</dbReference>
<evidence type="ECO:0000256" key="8">
    <source>
        <dbReference type="PROSITE-ProRule" id="PRU00043"/>
    </source>
</evidence>
<keyword evidence="2 10" id="KW-0812">Transmembrane</keyword>
<dbReference type="EMBL" id="CAKKLH010000303">
    <property type="protein sequence ID" value="CAH0110456.1"/>
    <property type="molecule type" value="Genomic_DNA"/>
</dbReference>